<dbReference type="PROSITE" id="PS00437">
    <property type="entry name" value="CATALASE_1"/>
    <property type="match status" value="1"/>
</dbReference>
<feature type="binding site" description="axial binding residue" evidence="12">
    <location>
        <position position="444"/>
    </location>
    <ligand>
        <name>heme</name>
        <dbReference type="ChEBI" id="CHEBI:30413"/>
    </ligand>
    <ligandPart>
        <name>Fe</name>
        <dbReference type="ChEBI" id="CHEBI:18248"/>
    </ligandPart>
</feature>
<dbReference type="EC" id="1.11.1.6" evidence="3 10"/>
<dbReference type="InterPro" id="IPR043156">
    <property type="entry name" value="Catalase_clade2_helical"/>
</dbReference>
<dbReference type="Gene3D" id="1.20.1370.20">
    <property type="match status" value="1"/>
</dbReference>
<evidence type="ECO:0000256" key="7">
    <source>
        <dbReference type="ARBA" id="ARBA00023002"/>
    </source>
</evidence>
<dbReference type="Gene3D" id="2.40.180.10">
    <property type="entry name" value="Catalase core domain"/>
    <property type="match status" value="1"/>
</dbReference>
<dbReference type="SUPFAM" id="SSF52317">
    <property type="entry name" value="Class I glutamine amidotransferase-like"/>
    <property type="match status" value="1"/>
</dbReference>
<dbReference type="FunFam" id="1.20.1370.20:FF:000001">
    <property type="entry name" value="Catalase HPII"/>
    <property type="match status" value="1"/>
</dbReference>
<feature type="binding site" evidence="13">
    <location>
        <position position="440"/>
    </location>
    <ligand>
        <name>heme</name>
        <dbReference type="ChEBI" id="CHEBI:30413"/>
    </ligand>
</feature>
<dbReference type="PROSITE" id="PS00438">
    <property type="entry name" value="CATALASE_2"/>
    <property type="match status" value="1"/>
</dbReference>
<dbReference type="PANTHER" id="PTHR42821:SF1">
    <property type="entry name" value="CATALASE-B"/>
    <property type="match status" value="1"/>
</dbReference>
<proteinExistence type="inferred from homology"/>
<dbReference type="InterPro" id="IPR024708">
    <property type="entry name" value="Catalase_AS"/>
</dbReference>
<evidence type="ECO:0000256" key="16">
    <source>
        <dbReference type="SAM" id="MobiDB-lite"/>
    </source>
</evidence>
<keyword evidence="19" id="KW-1185">Reference proteome</keyword>
<keyword evidence="6 10" id="KW-0479">Metal-binding</keyword>
<dbReference type="PRINTS" id="PR00067">
    <property type="entry name" value="CATALASE"/>
</dbReference>
<dbReference type="InterPro" id="IPR041399">
    <property type="entry name" value="Catalase_large_C"/>
</dbReference>
<evidence type="ECO:0000256" key="5">
    <source>
        <dbReference type="ARBA" id="ARBA00022617"/>
    </source>
</evidence>
<dbReference type="InterPro" id="IPR020835">
    <property type="entry name" value="Catalase_sf"/>
</dbReference>
<dbReference type="Pfam" id="PF06628">
    <property type="entry name" value="Catalase-rel"/>
    <property type="match status" value="1"/>
</dbReference>
<feature type="region of interest" description="Disordered" evidence="16">
    <location>
        <begin position="1"/>
        <end position="103"/>
    </location>
</feature>
<comment type="function">
    <text evidence="10">Decomposes hydrogen peroxide into water and oxygen; serves to protect cells from the toxic effects of hydrogen peroxide.</text>
</comment>
<dbReference type="Gene3D" id="3.40.50.880">
    <property type="match status" value="1"/>
</dbReference>
<dbReference type="GO" id="GO:0005829">
    <property type="term" value="C:cytosol"/>
    <property type="evidence" value="ECO:0007669"/>
    <property type="project" value="TreeGrafter"/>
</dbReference>
<dbReference type="InterPro" id="IPR010582">
    <property type="entry name" value="Catalase_immune_responsive"/>
</dbReference>
<dbReference type="CDD" id="cd03132">
    <property type="entry name" value="GATase1_catalase"/>
    <property type="match status" value="1"/>
</dbReference>
<dbReference type="AlphaFoldDB" id="A0A6G7YCW3"/>
<dbReference type="GO" id="GO:0004096">
    <property type="term" value="F:catalase activity"/>
    <property type="evidence" value="ECO:0007669"/>
    <property type="project" value="UniProtKB-UniRule"/>
</dbReference>
<evidence type="ECO:0000313" key="19">
    <source>
        <dbReference type="Proteomes" id="UP000502035"/>
    </source>
</evidence>
<evidence type="ECO:0000256" key="3">
    <source>
        <dbReference type="ARBA" id="ARBA00012314"/>
    </source>
</evidence>
<evidence type="ECO:0000256" key="9">
    <source>
        <dbReference type="ARBA" id="ARBA00023324"/>
    </source>
</evidence>
<feature type="domain" description="Catalase core" evidence="17">
    <location>
        <begin position="110"/>
        <end position="498"/>
    </location>
</feature>
<dbReference type="FunFam" id="2.40.180.10:FF:000003">
    <property type="entry name" value="Catalase"/>
    <property type="match status" value="1"/>
</dbReference>
<dbReference type="PANTHER" id="PTHR42821">
    <property type="entry name" value="CATALASE"/>
    <property type="match status" value="1"/>
</dbReference>
<dbReference type="GO" id="GO:0042744">
    <property type="term" value="P:hydrogen peroxide catabolic process"/>
    <property type="evidence" value="ECO:0007669"/>
    <property type="project" value="UniProtKB-UniRule"/>
</dbReference>
<comment type="similarity">
    <text evidence="2">Belongs to the catalase family. HPII subfamily.</text>
</comment>
<evidence type="ECO:0000256" key="6">
    <source>
        <dbReference type="ARBA" id="ARBA00022723"/>
    </source>
</evidence>
<feature type="compositionally biased region" description="Low complexity" evidence="16">
    <location>
        <begin position="81"/>
        <end position="103"/>
    </location>
</feature>
<evidence type="ECO:0000256" key="4">
    <source>
        <dbReference type="ARBA" id="ARBA00022559"/>
    </source>
</evidence>
<feature type="active site" evidence="11">
    <location>
        <position position="229"/>
    </location>
</feature>
<dbReference type="GO" id="GO:0020037">
    <property type="term" value="F:heme binding"/>
    <property type="evidence" value="ECO:0007669"/>
    <property type="project" value="UniProtKB-UniRule"/>
</dbReference>
<comment type="cofactor">
    <cofactor evidence="1 10 12">
        <name>heme</name>
        <dbReference type="ChEBI" id="CHEBI:30413"/>
    </cofactor>
</comment>
<keyword evidence="7 10" id="KW-0560">Oxidoreductase</keyword>
<feature type="active site" evidence="11">
    <location>
        <position position="157"/>
    </location>
</feature>
<keyword evidence="8 10" id="KW-0408">Iron</keyword>
<dbReference type="EMBL" id="CP049866">
    <property type="protein sequence ID" value="QIK74610.1"/>
    <property type="molecule type" value="Genomic_DNA"/>
</dbReference>
<sequence>MAHVTLRTWEPGAFRTPPVGARHGPEEARQGREEEGRQGCRCRRRQGCRPARDQVPGAPGSEPPSLAEPTEPRETPPPKPDQATPDPHSPTGAPSADPASAAAQQGAFLTTATGVPLRDTDHSLKAGPRGPTLLQDHHLREKLMHFDHERIPERVVHARGAGAHGVFVSNGAAADVTRAAFLAKDAETPVFVRFSTVLGSRGSADTVRDTRGFATKFYTSEGNFDLVGNNMPVFFIQDGIKFPDIVHAAKPHPDREIPQAQSAHDTFWDFVSLHTEAQHHTLWNMSDRGIPRSYRTMEGFGVHTFRLVAADGGTTLCKLHWKPRLGVHSLTWEEAQLAGGVDPDFHRRDLYDAIESGAFPAWDLGIQVFPDTPEQFFEGIDLLDPTKLVPEELAPVQLIGTMTLNGNPTNFFAETEQVAFHTGHLVPGIDASDDPLLQARNFSYLDTQLSRLGGPNFNQIPVNRPHAPVNDMLRDGAHQQAVHGGVAPYEPSSLDGGCPFTADGGFVDVPVAIPATTKVRASPASFDDHFSQARLFWTSMTPVEQEHIVNAYSFELAKCYEQAIKERQLFALANIDAELCAQVAAALGLPAPEATVTYDEPDPSPALSQLGETWPVDGRLVGIVVDADSDLGAVAEARSALLAAGVLPLLVAPHGGDLGAGLVAQRTYATARSVEFDALLVAGAAPPAADAIPQRDGKAAERSPAGSDPRVVLMVEECFRQCKAVSALGDGQSVLDGLGVAGPGVAVADDASTLVPELLDLMASHRAWERFAPTL</sequence>
<feature type="compositionally biased region" description="Basic and acidic residues" evidence="16">
    <location>
        <begin position="23"/>
        <end position="38"/>
    </location>
</feature>
<dbReference type="Pfam" id="PF18011">
    <property type="entry name" value="Catalase_C"/>
    <property type="match status" value="1"/>
</dbReference>
<dbReference type="Pfam" id="PF00199">
    <property type="entry name" value="Catalase"/>
    <property type="match status" value="1"/>
</dbReference>
<keyword evidence="9 10" id="KW-0376">Hydrogen peroxide</keyword>
<name>A0A6G7YCW3_9ACTN</name>
<organism evidence="18 19">
    <name type="scientific">Nocardioides piscis</name>
    <dbReference type="NCBI Taxonomy" id="2714938"/>
    <lineage>
        <taxon>Bacteria</taxon>
        <taxon>Bacillati</taxon>
        <taxon>Actinomycetota</taxon>
        <taxon>Actinomycetes</taxon>
        <taxon>Propionibacteriales</taxon>
        <taxon>Nocardioidaceae</taxon>
        <taxon>Nocardioides</taxon>
    </lineage>
</organism>
<dbReference type="InterPro" id="IPR029062">
    <property type="entry name" value="Class_I_gatase-like"/>
</dbReference>
<evidence type="ECO:0000256" key="1">
    <source>
        <dbReference type="ARBA" id="ARBA00001971"/>
    </source>
</evidence>
<evidence type="ECO:0000256" key="12">
    <source>
        <dbReference type="PIRSR" id="PIRSR038927-2"/>
    </source>
</evidence>
<evidence type="ECO:0000256" key="15">
    <source>
        <dbReference type="RuleBase" id="RU000498"/>
    </source>
</evidence>
<dbReference type="SMART" id="SM01060">
    <property type="entry name" value="Catalase"/>
    <property type="match status" value="1"/>
</dbReference>
<dbReference type="InterPro" id="IPR024712">
    <property type="entry name" value="Catalase_clade2"/>
</dbReference>
<evidence type="ECO:0000256" key="13">
    <source>
        <dbReference type="PIRSR" id="PIRSR038927-3"/>
    </source>
</evidence>
<dbReference type="InterPro" id="IPR011614">
    <property type="entry name" value="Catalase_core"/>
</dbReference>
<feature type="binding site" evidence="13">
    <location>
        <position position="242"/>
    </location>
    <ligand>
        <name>heme</name>
        <dbReference type="ChEBI" id="CHEBI:30413"/>
    </ligand>
</feature>
<keyword evidence="4 10" id="KW-0575">Peroxidase</keyword>
<dbReference type="KEGG" id="npi:G7071_03350"/>
<evidence type="ECO:0000259" key="17">
    <source>
        <dbReference type="SMART" id="SM01060"/>
    </source>
</evidence>
<dbReference type="InterPro" id="IPR002226">
    <property type="entry name" value="Catalase_haem_BS"/>
</dbReference>
<feature type="cross-link" description="3'-histidyl-3-tyrosine (His-Tyr)" evidence="14">
    <location>
        <begin position="421"/>
        <end position="444"/>
    </location>
</feature>
<dbReference type="InterPro" id="IPR018028">
    <property type="entry name" value="Catalase"/>
</dbReference>
<dbReference type="SUPFAM" id="SSF56634">
    <property type="entry name" value="Heme-dependent catalase-like"/>
    <property type="match status" value="1"/>
</dbReference>
<gene>
    <name evidence="18" type="ORF">G7071_03350</name>
</gene>
<dbReference type="PIRSF" id="PIRSF038927">
    <property type="entry name" value="Catalase_clade2"/>
    <property type="match status" value="1"/>
</dbReference>
<evidence type="ECO:0000256" key="14">
    <source>
        <dbReference type="PIRSR" id="PIRSR038927-4"/>
    </source>
</evidence>
<evidence type="ECO:0000256" key="10">
    <source>
        <dbReference type="PIRNR" id="PIRNR038927"/>
    </source>
</evidence>
<dbReference type="PROSITE" id="PS51402">
    <property type="entry name" value="CATALASE_3"/>
    <property type="match status" value="1"/>
</dbReference>
<protein>
    <recommendedName>
        <fullName evidence="3 10">Catalase</fullName>
        <ecNumber evidence="3 10">1.11.1.6</ecNumber>
    </recommendedName>
</protein>
<feature type="binding site" evidence="13">
    <location>
        <position position="154"/>
    </location>
    <ligand>
        <name>heme</name>
        <dbReference type="ChEBI" id="CHEBI:30413"/>
    </ligand>
</feature>
<feature type="binding site" evidence="13">
    <location>
        <position position="451"/>
    </location>
    <ligand>
        <name>heme</name>
        <dbReference type="ChEBI" id="CHEBI:30413"/>
    </ligand>
</feature>
<accession>A0A6G7YCW3</accession>
<evidence type="ECO:0000256" key="2">
    <source>
        <dbReference type="ARBA" id="ARBA00010660"/>
    </source>
</evidence>
<reference evidence="18 19" key="1">
    <citation type="submission" date="2020-03" db="EMBL/GenBank/DDBJ databases">
        <title>Nocardioides sp. nov., isolated from fish.</title>
        <authorList>
            <person name="Hyun D.-W."/>
            <person name="Bae J.-W."/>
        </authorList>
    </citation>
    <scope>NUCLEOTIDE SEQUENCE [LARGE SCALE GENOMIC DNA]</scope>
    <source>
        <strain evidence="18 19">HDW12A</strain>
    </source>
</reference>
<evidence type="ECO:0000256" key="8">
    <source>
        <dbReference type="ARBA" id="ARBA00023004"/>
    </source>
</evidence>
<dbReference type="Proteomes" id="UP000502035">
    <property type="component" value="Chromosome"/>
</dbReference>
<keyword evidence="5 10" id="KW-0349">Heme</keyword>
<evidence type="ECO:0000256" key="11">
    <source>
        <dbReference type="PIRSR" id="PIRSR038927-1"/>
    </source>
</evidence>
<evidence type="ECO:0000313" key="18">
    <source>
        <dbReference type="EMBL" id="QIK74610.1"/>
    </source>
</evidence>
<feature type="binding site" evidence="13">
    <location>
        <position position="193"/>
    </location>
    <ligand>
        <name>heme</name>
        <dbReference type="ChEBI" id="CHEBI:30413"/>
    </ligand>
</feature>
<comment type="catalytic activity">
    <reaction evidence="10 15">
        <text>2 H2O2 = O2 + 2 H2O</text>
        <dbReference type="Rhea" id="RHEA:20309"/>
        <dbReference type="ChEBI" id="CHEBI:15377"/>
        <dbReference type="ChEBI" id="CHEBI:15379"/>
        <dbReference type="ChEBI" id="CHEBI:16240"/>
        <dbReference type="EC" id="1.11.1.6"/>
    </reaction>
</comment>
<dbReference type="GO" id="GO:0006979">
    <property type="term" value="P:response to oxidative stress"/>
    <property type="evidence" value="ECO:0007669"/>
    <property type="project" value="InterPro"/>
</dbReference>
<dbReference type="GO" id="GO:0046872">
    <property type="term" value="F:metal ion binding"/>
    <property type="evidence" value="ECO:0007669"/>
    <property type="project" value="UniProtKB-KW"/>
</dbReference>